<keyword evidence="3 7" id="KW-0812">Transmembrane</keyword>
<evidence type="ECO:0000313" key="10">
    <source>
        <dbReference type="Proteomes" id="UP001250181"/>
    </source>
</evidence>
<feature type="transmembrane region" description="Helical" evidence="7">
    <location>
        <begin position="16"/>
        <end position="37"/>
    </location>
</feature>
<feature type="transmembrane region" description="Helical" evidence="7">
    <location>
        <begin position="774"/>
        <end position="799"/>
    </location>
</feature>
<dbReference type="PANTHER" id="PTHR30287:SF1">
    <property type="entry name" value="INNER MEMBRANE PROTEIN"/>
    <property type="match status" value="1"/>
</dbReference>
<dbReference type="PROSITE" id="PS51257">
    <property type="entry name" value="PROKAR_LIPOPROTEIN"/>
    <property type="match status" value="1"/>
</dbReference>
<feature type="transmembrane region" description="Helical" evidence="7">
    <location>
        <begin position="444"/>
        <end position="471"/>
    </location>
</feature>
<dbReference type="Proteomes" id="UP001250181">
    <property type="component" value="Unassembled WGS sequence"/>
</dbReference>
<feature type="transmembrane region" description="Helical" evidence="7">
    <location>
        <begin position="819"/>
        <end position="844"/>
    </location>
</feature>
<keyword evidence="10" id="KW-1185">Reference proteome</keyword>
<feature type="transmembrane region" description="Helical" evidence="7">
    <location>
        <begin position="402"/>
        <end position="424"/>
    </location>
</feature>
<feature type="region of interest" description="Disordered" evidence="6">
    <location>
        <begin position="557"/>
        <end position="594"/>
    </location>
</feature>
<organism evidence="9 10">
    <name type="scientific">Streptomyces tamarix</name>
    <dbReference type="NCBI Taxonomy" id="3078565"/>
    <lineage>
        <taxon>Bacteria</taxon>
        <taxon>Bacillati</taxon>
        <taxon>Actinomycetota</taxon>
        <taxon>Actinomycetes</taxon>
        <taxon>Kitasatosporales</taxon>
        <taxon>Streptomycetaceae</taxon>
        <taxon>Streptomyces</taxon>
    </lineage>
</organism>
<protein>
    <submittedName>
        <fullName evidence="9">FtsX-like permease family protein</fullName>
    </submittedName>
</protein>
<sequence>MIGLALKTLRFHKGGLIATFIALFFGAAIVVGCGGLFETGLHKAAPPERLAAAQVVVTGDQRYPGTRRDVFPERIRVDTALMERIEAVPGVTGTAADVSFPAAVLDDRQGGAPLTGHGWSSAALAPYHVEQGEAPSAAGEVALDARFARQNGVRVGQELRLALRGTPGTHRVTALVSGPGSLDPATVFLTDTEAAEATGRPGRADAIGVFTAPGTALGPVQQAIEEVVGDGPAQVLSGDERGWAENPDVIAEGGKLVTLASVFGGLSAAVTVFVVASTVGLSLNQRQRESALLRAIGATPAQLRRMVLGETLFIAVFATALACFPGPVIGRWLLDAFARGGVVPETIAFRAGFVPMAVGVATALLTALGAAFLGARVATRTRPTEALAEASLQQRWFSRSRLVFALLFLGGGTALALVTANIAGPSAGSTAIPATMLWTAGFGLLGPGLAKVITAALRGPLSAVTGLAGWLASLNAKARTSRFTGAVMPVMLASGLAMALIYLQTTQSSGAERAFRENLRADLVVTSVSGGLPLDLVGTVARQPGVEAASAQVSTIGYIDPPAPAKPAPGSGDEDDEPDEPEPTEVPMLGVTPDGLDRTTAFRASSGSLAELTGDTVALPTAFAEASGHELGDEVPMRLGDGTRTELTLVATLDGRRGYETALLPAAVLVPHTDSGLLPQIMVKAEPGADRAELAGTLSALAADHPGLRVADRAALTVVQAEADETQTWMSYLLLGMVVGYATIALVNTQVIATTERRREFMLQRLIGSTRRQVMQMMAVEAFLVAVAGIVLGVVVAALTLVPLSISVLGSPVPDGSPWIFVAVAGAALGLTLATTLLSARLVLRGKPGEMAGVRE</sequence>
<dbReference type="InterPro" id="IPR003838">
    <property type="entry name" value="ABC3_permease_C"/>
</dbReference>
<proteinExistence type="predicted"/>
<dbReference type="RefSeq" id="WP_315880013.1">
    <property type="nucleotide sequence ID" value="NZ_JAWCTQ010000034.1"/>
</dbReference>
<reference evidence="9 10" key="1">
    <citation type="submission" date="2023-09" db="EMBL/GenBank/DDBJ databases">
        <title>Streptomyces sp. nov.: A antagonism against Alternaria gaisen Producing Streptochlin, Isolated from Tamarix root soil.</title>
        <authorList>
            <person name="Chen Y."/>
        </authorList>
    </citation>
    <scope>NUCLEOTIDE SEQUENCE [LARGE SCALE GENOMIC DNA]</scope>
    <source>
        <strain evidence="9 10">TRM76323</strain>
    </source>
</reference>
<feature type="transmembrane region" description="Helical" evidence="7">
    <location>
        <begin position="312"/>
        <end position="333"/>
    </location>
</feature>
<feature type="domain" description="ABC3 transporter permease C-terminal" evidence="8">
    <location>
        <begin position="262"/>
        <end position="381"/>
    </location>
</feature>
<comment type="subcellular location">
    <subcellularLocation>
        <location evidence="1">Cell membrane</location>
        <topology evidence="1">Multi-pass membrane protein</topology>
    </subcellularLocation>
</comment>
<keyword evidence="2" id="KW-1003">Cell membrane</keyword>
<evidence type="ECO:0000313" key="9">
    <source>
        <dbReference type="EMBL" id="MDT9684966.1"/>
    </source>
</evidence>
<evidence type="ECO:0000259" key="8">
    <source>
        <dbReference type="Pfam" id="PF02687"/>
    </source>
</evidence>
<feature type="transmembrane region" description="Helical" evidence="7">
    <location>
        <begin position="483"/>
        <end position="503"/>
    </location>
</feature>
<accession>A0ABU3QQE8</accession>
<dbReference type="Pfam" id="PF02687">
    <property type="entry name" value="FtsX"/>
    <property type="match status" value="2"/>
</dbReference>
<evidence type="ECO:0000256" key="2">
    <source>
        <dbReference type="ARBA" id="ARBA00022475"/>
    </source>
</evidence>
<feature type="transmembrane region" description="Helical" evidence="7">
    <location>
        <begin position="729"/>
        <end position="753"/>
    </location>
</feature>
<dbReference type="PANTHER" id="PTHR30287">
    <property type="entry name" value="MEMBRANE COMPONENT OF PREDICTED ABC SUPERFAMILY METABOLITE UPTAKE TRANSPORTER"/>
    <property type="match status" value="1"/>
</dbReference>
<evidence type="ECO:0000256" key="4">
    <source>
        <dbReference type="ARBA" id="ARBA00022989"/>
    </source>
</evidence>
<feature type="compositionally biased region" description="Acidic residues" evidence="6">
    <location>
        <begin position="572"/>
        <end position="583"/>
    </location>
</feature>
<gene>
    <name evidence="9" type="ORF">RND61_23320</name>
</gene>
<evidence type="ECO:0000256" key="3">
    <source>
        <dbReference type="ARBA" id="ARBA00022692"/>
    </source>
</evidence>
<keyword evidence="5 7" id="KW-0472">Membrane</keyword>
<evidence type="ECO:0000256" key="6">
    <source>
        <dbReference type="SAM" id="MobiDB-lite"/>
    </source>
</evidence>
<evidence type="ECO:0000256" key="1">
    <source>
        <dbReference type="ARBA" id="ARBA00004651"/>
    </source>
</evidence>
<keyword evidence="4 7" id="KW-1133">Transmembrane helix</keyword>
<comment type="caution">
    <text evidence="9">The sequence shown here is derived from an EMBL/GenBank/DDBJ whole genome shotgun (WGS) entry which is preliminary data.</text>
</comment>
<name>A0ABU3QQE8_9ACTN</name>
<evidence type="ECO:0000256" key="5">
    <source>
        <dbReference type="ARBA" id="ARBA00023136"/>
    </source>
</evidence>
<feature type="domain" description="ABC3 transporter permease C-terminal" evidence="8">
    <location>
        <begin position="734"/>
        <end position="847"/>
    </location>
</feature>
<feature type="transmembrane region" description="Helical" evidence="7">
    <location>
        <begin position="353"/>
        <end position="373"/>
    </location>
</feature>
<dbReference type="EMBL" id="JAWCTQ010000034">
    <property type="protein sequence ID" value="MDT9684966.1"/>
    <property type="molecule type" value="Genomic_DNA"/>
</dbReference>
<evidence type="ECO:0000256" key="7">
    <source>
        <dbReference type="SAM" id="Phobius"/>
    </source>
</evidence>
<dbReference type="InterPro" id="IPR038766">
    <property type="entry name" value="Membrane_comp_ABC_pdt"/>
</dbReference>